<feature type="transmembrane region" description="Helical" evidence="1">
    <location>
        <begin position="180"/>
        <end position="199"/>
    </location>
</feature>
<keyword evidence="1" id="KW-0812">Transmembrane</keyword>
<dbReference type="Proteomes" id="UP000053424">
    <property type="component" value="Unassembled WGS sequence"/>
</dbReference>
<feature type="transmembrane region" description="Helical" evidence="1">
    <location>
        <begin position="138"/>
        <end position="160"/>
    </location>
</feature>
<gene>
    <name evidence="3" type="ORF">M413DRAFT_449480</name>
</gene>
<keyword evidence="1" id="KW-1133">Transmembrane helix</keyword>
<accession>A0A0C3BV44</accession>
<dbReference type="HOGENOM" id="CLU_055330_0_0_1"/>
<feature type="domain" description="DUF6533" evidence="2">
    <location>
        <begin position="18"/>
        <end position="58"/>
    </location>
</feature>
<dbReference type="OrthoDB" id="3267855at2759"/>
<organism evidence="3 4">
    <name type="scientific">Hebeloma cylindrosporum</name>
    <dbReference type="NCBI Taxonomy" id="76867"/>
    <lineage>
        <taxon>Eukaryota</taxon>
        <taxon>Fungi</taxon>
        <taxon>Dikarya</taxon>
        <taxon>Basidiomycota</taxon>
        <taxon>Agaricomycotina</taxon>
        <taxon>Agaricomycetes</taxon>
        <taxon>Agaricomycetidae</taxon>
        <taxon>Agaricales</taxon>
        <taxon>Agaricineae</taxon>
        <taxon>Hymenogastraceae</taxon>
        <taxon>Hebeloma</taxon>
    </lineage>
</organism>
<proteinExistence type="predicted"/>
<feature type="transmembrane region" description="Helical" evidence="1">
    <location>
        <begin position="47"/>
        <end position="68"/>
    </location>
</feature>
<keyword evidence="4" id="KW-1185">Reference proteome</keyword>
<evidence type="ECO:0000313" key="4">
    <source>
        <dbReference type="Proteomes" id="UP000053424"/>
    </source>
</evidence>
<sequence>MVAHPKAIMFMRFSIQYSTIALLWYDYTLTWTREVQYFWTKRFTLSTALYIVCRYGMVANVLYTLALANKLPTMRLSMFSIGPFADSLPQPSAWRLKPCVCSCDEGYRICAVLSVLGRIGIVTVWGSRTYAIFNRSKIILALFGSLGLAVIGLAILHVPYVSCTGRKGSIPVPNLLSISTVAYEILSAVFTTVRSVQALNVAGSWKTQKSSLTFLVLREGLLYFGFVTSFSMLSLIFQLRGVPGTFFPRFMNAYTMPLAGLMTARFLLHLREWDHRIYKSETDEWLTRGGGGGGGDHVPIQFKKTEPTNTTQWTINDVLGDDPLLRPLGTEMDSGDELTRVGA</sequence>
<name>A0A0C3BV44_HEBCY</name>
<reference evidence="3 4" key="1">
    <citation type="submission" date="2014-04" db="EMBL/GenBank/DDBJ databases">
        <authorList>
            <consortium name="DOE Joint Genome Institute"/>
            <person name="Kuo A."/>
            <person name="Gay G."/>
            <person name="Dore J."/>
            <person name="Kohler A."/>
            <person name="Nagy L.G."/>
            <person name="Floudas D."/>
            <person name="Copeland A."/>
            <person name="Barry K.W."/>
            <person name="Cichocki N."/>
            <person name="Veneault-Fourrey C."/>
            <person name="LaButti K."/>
            <person name="Lindquist E.A."/>
            <person name="Lipzen A."/>
            <person name="Lundell T."/>
            <person name="Morin E."/>
            <person name="Murat C."/>
            <person name="Sun H."/>
            <person name="Tunlid A."/>
            <person name="Henrissat B."/>
            <person name="Grigoriev I.V."/>
            <person name="Hibbett D.S."/>
            <person name="Martin F."/>
            <person name="Nordberg H.P."/>
            <person name="Cantor M.N."/>
            <person name="Hua S.X."/>
        </authorList>
    </citation>
    <scope>NUCLEOTIDE SEQUENCE [LARGE SCALE GENOMIC DNA]</scope>
    <source>
        <strain evidence="4">h7</strain>
    </source>
</reference>
<dbReference type="InterPro" id="IPR045340">
    <property type="entry name" value="DUF6533"/>
</dbReference>
<dbReference type="Pfam" id="PF20151">
    <property type="entry name" value="DUF6533"/>
    <property type="match status" value="1"/>
</dbReference>
<evidence type="ECO:0000259" key="2">
    <source>
        <dbReference type="Pfam" id="PF20151"/>
    </source>
</evidence>
<evidence type="ECO:0000313" key="3">
    <source>
        <dbReference type="EMBL" id="KIM35944.1"/>
    </source>
</evidence>
<dbReference type="AlphaFoldDB" id="A0A0C3BV44"/>
<feature type="transmembrane region" description="Helical" evidence="1">
    <location>
        <begin position="220"/>
        <end position="239"/>
    </location>
</feature>
<protein>
    <recommendedName>
        <fullName evidence="2">DUF6533 domain-containing protein</fullName>
    </recommendedName>
</protein>
<dbReference type="EMBL" id="KN831811">
    <property type="protein sequence ID" value="KIM35944.1"/>
    <property type="molecule type" value="Genomic_DNA"/>
</dbReference>
<feature type="transmembrane region" description="Helical" evidence="1">
    <location>
        <begin position="7"/>
        <end position="27"/>
    </location>
</feature>
<keyword evidence="1" id="KW-0472">Membrane</keyword>
<evidence type="ECO:0000256" key="1">
    <source>
        <dbReference type="SAM" id="Phobius"/>
    </source>
</evidence>
<reference evidence="4" key="2">
    <citation type="submission" date="2015-01" db="EMBL/GenBank/DDBJ databases">
        <title>Evolutionary Origins and Diversification of the Mycorrhizal Mutualists.</title>
        <authorList>
            <consortium name="DOE Joint Genome Institute"/>
            <consortium name="Mycorrhizal Genomics Consortium"/>
            <person name="Kohler A."/>
            <person name="Kuo A."/>
            <person name="Nagy L.G."/>
            <person name="Floudas D."/>
            <person name="Copeland A."/>
            <person name="Barry K.W."/>
            <person name="Cichocki N."/>
            <person name="Veneault-Fourrey C."/>
            <person name="LaButti K."/>
            <person name="Lindquist E.A."/>
            <person name="Lipzen A."/>
            <person name="Lundell T."/>
            <person name="Morin E."/>
            <person name="Murat C."/>
            <person name="Riley R."/>
            <person name="Ohm R."/>
            <person name="Sun H."/>
            <person name="Tunlid A."/>
            <person name="Henrissat B."/>
            <person name="Grigoriev I.V."/>
            <person name="Hibbett D.S."/>
            <person name="Martin F."/>
        </authorList>
    </citation>
    <scope>NUCLEOTIDE SEQUENCE [LARGE SCALE GENOMIC DNA]</scope>
    <source>
        <strain evidence="4">h7</strain>
    </source>
</reference>
<feature type="transmembrane region" description="Helical" evidence="1">
    <location>
        <begin position="251"/>
        <end position="268"/>
    </location>
</feature>